<evidence type="ECO:0000313" key="1">
    <source>
        <dbReference type="EMBL" id="GAG50124.1"/>
    </source>
</evidence>
<gene>
    <name evidence="1" type="ORF">S01H1_82482</name>
</gene>
<dbReference type="EMBL" id="BARS01055924">
    <property type="protein sequence ID" value="GAG50124.1"/>
    <property type="molecule type" value="Genomic_DNA"/>
</dbReference>
<sequence length="108" mass="11159">MTHSTKVRLIVIGVALLLVAGLALAQGYGTKPAAKAPAAKEGGVEVTVTGRNHCIGCALKSKGAASQCSIYGHRHVLEVTKAVGADGKPLAGAKNWVLHYLENDQSKD</sequence>
<dbReference type="AlphaFoldDB" id="X0Y2P8"/>
<protein>
    <submittedName>
        <fullName evidence="1">Uncharacterized protein</fullName>
    </submittedName>
</protein>
<organism evidence="1">
    <name type="scientific">marine sediment metagenome</name>
    <dbReference type="NCBI Taxonomy" id="412755"/>
    <lineage>
        <taxon>unclassified sequences</taxon>
        <taxon>metagenomes</taxon>
        <taxon>ecological metagenomes</taxon>
    </lineage>
</organism>
<feature type="non-terminal residue" evidence="1">
    <location>
        <position position="108"/>
    </location>
</feature>
<comment type="caution">
    <text evidence="1">The sequence shown here is derived from an EMBL/GenBank/DDBJ whole genome shotgun (WGS) entry which is preliminary data.</text>
</comment>
<reference evidence="1" key="1">
    <citation type="journal article" date="2014" name="Front. Microbiol.">
        <title>High frequency of phylogenetically diverse reductive dehalogenase-homologous genes in deep subseafloor sedimentary metagenomes.</title>
        <authorList>
            <person name="Kawai M."/>
            <person name="Futagami T."/>
            <person name="Toyoda A."/>
            <person name="Takaki Y."/>
            <person name="Nishi S."/>
            <person name="Hori S."/>
            <person name="Arai W."/>
            <person name="Tsubouchi T."/>
            <person name="Morono Y."/>
            <person name="Uchiyama I."/>
            <person name="Ito T."/>
            <person name="Fujiyama A."/>
            <person name="Inagaki F."/>
            <person name="Takami H."/>
        </authorList>
    </citation>
    <scope>NUCLEOTIDE SEQUENCE</scope>
    <source>
        <strain evidence="1">Expedition CK06-06</strain>
    </source>
</reference>
<name>X0Y2P8_9ZZZZ</name>
<accession>X0Y2P8</accession>
<proteinExistence type="predicted"/>